<evidence type="ECO:0000313" key="3">
    <source>
        <dbReference type="Proteomes" id="UP000734218"/>
    </source>
</evidence>
<organism evidence="2 3">
    <name type="scientific">Sphingomonas jejuensis</name>
    <dbReference type="NCBI Taxonomy" id="904715"/>
    <lineage>
        <taxon>Bacteria</taxon>
        <taxon>Pseudomonadati</taxon>
        <taxon>Pseudomonadota</taxon>
        <taxon>Alphaproteobacteria</taxon>
        <taxon>Sphingomonadales</taxon>
        <taxon>Sphingomonadaceae</taxon>
        <taxon>Sphingomonas</taxon>
    </lineage>
</organism>
<evidence type="ECO:0000259" key="1">
    <source>
        <dbReference type="Pfam" id="PF01814"/>
    </source>
</evidence>
<dbReference type="EMBL" id="JAATJE010000001">
    <property type="protein sequence ID" value="NJC34314.1"/>
    <property type="molecule type" value="Genomic_DNA"/>
</dbReference>
<gene>
    <name evidence="2" type="ORF">GGR88_001788</name>
</gene>
<dbReference type="Proteomes" id="UP000734218">
    <property type="component" value="Unassembled WGS sequence"/>
</dbReference>
<protein>
    <submittedName>
        <fullName evidence="2">Iron-sulfur cluster repair protein YtfE (RIC family)</fullName>
    </submittedName>
</protein>
<evidence type="ECO:0000313" key="2">
    <source>
        <dbReference type="EMBL" id="NJC34314.1"/>
    </source>
</evidence>
<dbReference type="InterPro" id="IPR012312">
    <property type="entry name" value="Hemerythrin-like"/>
</dbReference>
<dbReference type="Gene3D" id="1.20.120.520">
    <property type="entry name" value="nmb1532 protein domain like"/>
    <property type="match status" value="1"/>
</dbReference>
<dbReference type="Pfam" id="PF01814">
    <property type="entry name" value="Hemerythrin"/>
    <property type="match status" value="1"/>
</dbReference>
<accession>A0ABX0XNF9</accession>
<feature type="domain" description="Hemerythrin-like" evidence="1">
    <location>
        <begin position="39"/>
        <end position="179"/>
    </location>
</feature>
<sequence length="189" mass="20578">MADDLMLGVRRGLPDEVAYLRAANPREGWRAAPTFGQLADFWLNVHAQLRREGGAVEALTAGLIDGSIARETFAPRFVAALNQHLGHLDMHHGIEDQSYFPKFRALDVRMAAAFDLLEADHAAVHRMLEETVSSARGLLTALAAGDAPREAEAFAARSGQLIALLDRHLADEEEIVVPAMLVHGERALA</sequence>
<dbReference type="CDD" id="cd12108">
    <property type="entry name" value="Hr-like"/>
    <property type="match status" value="1"/>
</dbReference>
<dbReference type="RefSeq" id="WP_167954171.1">
    <property type="nucleotide sequence ID" value="NZ_JAATJE010000001.1"/>
</dbReference>
<proteinExistence type="predicted"/>
<keyword evidence="3" id="KW-1185">Reference proteome</keyword>
<reference evidence="2 3" key="1">
    <citation type="submission" date="2020-03" db="EMBL/GenBank/DDBJ databases">
        <title>Genomic Encyclopedia of Type Strains, Phase IV (KMG-IV): sequencing the most valuable type-strain genomes for metagenomic binning, comparative biology and taxonomic classification.</title>
        <authorList>
            <person name="Goeker M."/>
        </authorList>
    </citation>
    <scope>NUCLEOTIDE SEQUENCE [LARGE SCALE GENOMIC DNA]</scope>
    <source>
        <strain evidence="2 3">DSM 27651</strain>
    </source>
</reference>
<comment type="caution">
    <text evidence="2">The sequence shown here is derived from an EMBL/GenBank/DDBJ whole genome shotgun (WGS) entry which is preliminary data.</text>
</comment>
<name>A0ABX0XNF9_9SPHN</name>